<dbReference type="EMBL" id="JACEFO010002843">
    <property type="protein sequence ID" value="KAF8647539.1"/>
    <property type="molecule type" value="Genomic_DNA"/>
</dbReference>
<name>A0A835A200_9POAL</name>
<dbReference type="OrthoDB" id="689430at2759"/>
<sequence length="52" mass="5880">MVGLASICWAIWKARNNICFQKKKIRSPTEIICSITSFLSYWEGAEALKTTA</sequence>
<comment type="caution">
    <text evidence="1">The sequence shown here is derived from an EMBL/GenBank/DDBJ whole genome shotgun (WGS) entry which is preliminary data.</text>
</comment>
<dbReference type="AlphaFoldDB" id="A0A835A200"/>
<evidence type="ECO:0000313" key="2">
    <source>
        <dbReference type="Proteomes" id="UP000636709"/>
    </source>
</evidence>
<dbReference type="Proteomes" id="UP000636709">
    <property type="component" value="Unassembled WGS sequence"/>
</dbReference>
<reference evidence="1" key="1">
    <citation type="submission" date="2020-07" db="EMBL/GenBank/DDBJ databases">
        <title>Genome sequence and genetic diversity analysis of an under-domesticated orphan crop, white fonio (Digitaria exilis).</title>
        <authorList>
            <person name="Bennetzen J.L."/>
            <person name="Chen S."/>
            <person name="Ma X."/>
            <person name="Wang X."/>
            <person name="Yssel A.E.J."/>
            <person name="Chaluvadi S.R."/>
            <person name="Johnson M."/>
            <person name="Gangashetty P."/>
            <person name="Hamidou F."/>
            <person name="Sanogo M.D."/>
            <person name="Zwaenepoel A."/>
            <person name="Wallace J."/>
            <person name="Van De Peer Y."/>
            <person name="Van Deynze A."/>
        </authorList>
    </citation>
    <scope>NUCLEOTIDE SEQUENCE</scope>
    <source>
        <tissue evidence="1">Leaves</tissue>
    </source>
</reference>
<keyword evidence="2" id="KW-1185">Reference proteome</keyword>
<evidence type="ECO:0000313" key="1">
    <source>
        <dbReference type="EMBL" id="KAF8647539.1"/>
    </source>
</evidence>
<protein>
    <submittedName>
        <fullName evidence="1">Uncharacterized protein</fullName>
    </submittedName>
</protein>
<accession>A0A835A200</accession>
<gene>
    <name evidence="1" type="ORF">HU200_065347</name>
</gene>
<organism evidence="1 2">
    <name type="scientific">Digitaria exilis</name>
    <dbReference type="NCBI Taxonomy" id="1010633"/>
    <lineage>
        <taxon>Eukaryota</taxon>
        <taxon>Viridiplantae</taxon>
        <taxon>Streptophyta</taxon>
        <taxon>Embryophyta</taxon>
        <taxon>Tracheophyta</taxon>
        <taxon>Spermatophyta</taxon>
        <taxon>Magnoliopsida</taxon>
        <taxon>Liliopsida</taxon>
        <taxon>Poales</taxon>
        <taxon>Poaceae</taxon>
        <taxon>PACMAD clade</taxon>
        <taxon>Panicoideae</taxon>
        <taxon>Panicodae</taxon>
        <taxon>Paniceae</taxon>
        <taxon>Anthephorinae</taxon>
        <taxon>Digitaria</taxon>
    </lineage>
</organism>
<proteinExistence type="predicted"/>